<sequence>MGRWQPDARVRLQEAAMALYGERGYEQTTVAQIAERAGLTKRTFFRYFADKREVLFWGAELLERQMVGAIEATPESASALGMIGAALEAAAARFEEFREFAVPRHRIIAASRELQERELIKGVSMIAAMTSALRARGLGDTTADLAAHLCVTVMQVAFRQWVDDPEPRAFQQVADEVLAQLRELACAG</sequence>
<comment type="caution">
    <text evidence="6">The sequence shown here is derived from an EMBL/GenBank/DDBJ whole genome shotgun (WGS) entry which is preliminary data.</text>
</comment>
<dbReference type="GO" id="GO:0003700">
    <property type="term" value="F:DNA-binding transcription factor activity"/>
    <property type="evidence" value="ECO:0007669"/>
    <property type="project" value="TreeGrafter"/>
</dbReference>
<dbReference type="InterPro" id="IPR009057">
    <property type="entry name" value="Homeodomain-like_sf"/>
</dbReference>
<evidence type="ECO:0000313" key="7">
    <source>
        <dbReference type="Proteomes" id="UP000677913"/>
    </source>
</evidence>
<dbReference type="GO" id="GO:0000976">
    <property type="term" value="F:transcription cis-regulatory region binding"/>
    <property type="evidence" value="ECO:0007669"/>
    <property type="project" value="TreeGrafter"/>
</dbReference>
<dbReference type="Gene3D" id="1.10.357.10">
    <property type="entry name" value="Tetracycline Repressor, domain 2"/>
    <property type="match status" value="1"/>
</dbReference>
<dbReference type="InterPro" id="IPR023772">
    <property type="entry name" value="DNA-bd_HTH_TetR-type_CS"/>
</dbReference>
<dbReference type="PANTHER" id="PTHR30055">
    <property type="entry name" value="HTH-TYPE TRANSCRIPTIONAL REGULATOR RUTR"/>
    <property type="match status" value="1"/>
</dbReference>
<dbReference type="Pfam" id="PF00440">
    <property type="entry name" value="TetR_N"/>
    <property type="match status" value="1"/>
</dbReference>
<dbReference type="Proteomes" id="UP000677913">
    <property type="component" value="Unassembled WGS sequence"/>
</dbReference>
<evidence type="ECO:0000256" key="2">
    <source>
        <dbReference type="ARBA" id="ARBA00023125"/>
    </source>
</evidence>
<evidence type="ECO:0000256" key="3">
    <source>
        <dbReference type="ARBA" id="ARBA00023163"/>
    </source>
</evidence>
<reference evidence="6" key="1">
    <citation type="submission" date="2021-04" db="EMBL/GenBank/DDBJ databases">
        <title>Genome based classification of Actinospica acidithermotolerans sp. nov., an actinobacterium isolated from an Indonesian hot spring.</title>
        <authorList>
            <person name="Kusuma A.B."/>
            <person name="Putra K.E."/>
            <person name="Nafisah S."/>
            <person name="Loh J."/>
            <person name="Nouioui I."/>
            <person name="Goodfellow M."/>
        </authorList>
    </citation>
    <scope>NUCLEOTIDE SEQUENCE</scope>
    <source>
        <strain evidence="6">DSM 45618</strain>
    </source>
</reference>
<evidence type="ECO:0000256" key="4">
    <source>
        <dbReference type="PROSITE-ProRule" id="PRU00335"/>
    </source>
</evidence>
<feature type="DNA-binding region" description="H-T-H motif" evidence="4">
    <location>
        <begin position="29"/>
        <end position="48"/>
    </location>
</feature>
<dbReference type="PROSITE" id="PS01081">
    <property type="entry name" value="HTH_TETR_1"/>
    <property type="match status" value="1"/>
</dbReference>
<keyword evidence="7" id="KW-1185">Reference proteome</keyword>
<evidence type="ECO:0000256" key="1">
    <source>
        <dbReference type="ARBA" id="ARBA00023015"/>
    </source>
</evidence>
<proteinExistence type="predicted"/>
<dbReference type="RefSeq" id="WP_211464696.1">
    <property type="nucleotide sequence ID" value="NZ_JAGSXH010000009.1"/>
</dbReference>
<dbReference type="SUPFAM" id="SSF46689">
    <property type="entry name" value="Homeodomain-like"/>
    <property type="match status" value="1"/>
</dbReference>
<organism evidence="6 7">
    <name type="scientific">Actinocrinis puniceicyclus</name>
    <dbReference type="NCBI Taxonomy" id="977794"/>
    <lineage>
        <taxon>Bacteria</taxon>
        <taxon>Bacillati</taxon>
        <taxon>Actinomycetota</taxon>
        <taxon>Actinomycetes</taxon>
        <taxon>Catenulisporales</taxon>
        <taxon>Actinospicaceae</taxon>
        <taxon>Actinocrinis</taxon>
    </lineage>
</organism>
<dbReference type="PRINTS" id="PR00455">
    <property type="entry name" value="HTHTETR"/>
</dbReference>
<name>A0A8J7WLE6_9ACTN</name>
<feature type="domain" description="HTH tetR-type" evidence="5">
    <location>
        <begin position="6"/>
        <end position="66"/>
    </location>
</feature>
<evidence type="ECO:0000259" key="5">
    <source>
        <dbReference type="PROSITE" id="PS50977"/>
    </source>
</evidence>
<dbReference type="InterPro" id="IPR001647">
    <property type="entry name" value="HTH_TetR"/>
</dbReference>
<dbReference type="PROSITE" id="PS50977">
    <property type="entry name" value="HTH_TETR_2"/>
    <property type="match status" value="1"/>
</dbReference>
<protein>
    <submittedName>
        <fullName evidence="6">TetR family transcriptional regulator</fullName>
    </submittedName>
</protein>
<gene>
    <name evidence="6" type="ORF">KGA66_04265</name>
</gene>
<keyword evidence="1" id="KW-0805">Transcription regulation</keyword>
<accession>A0A8J7WLE6</accession>
<dbReference type="InterPro" id="IPR050109">
    <property type="entry name" value="HTH-type_TetR-like_transc_reg"/>
</dbReference>
<dbReference type="AlphaFoldDB" id="A0A8J7WLE6"/>
<evidence type="ECO:0000313" key="6">
    <source>
        <dbReference type="EMBL" id="MBS2962247.1"/>
    </source>
</evidence>
<dbReference type="PANTHER" id="PTHR30055:SF238">
    <property type="entry name" value="MYCOFACTOCIN BIOSYNTHESIS TRANSCRIPTIONAL REGULATOR MFTR-RELATED"/>
    <property type="match status" value="1"/>
</dbReference>
<keyword evidence="2 4" id="KW-0238">DNA-binding</keyword>
<keyword evidence="3" id="KW-0804">Transcription</keyword>
<dbReference type="EMBL" id="JAGSXH010000009">
    <property type="protein sequence ID" value="MBS2962247.1"/>
    <property type="molecule type" value="Genomic_DNA"/>
</dbReference>